<evidence type="ECO:0000256" key="2">
    <source>
        <dbReference type="ARBA" id="ARBA00023134"/>
    </source>
</evidence>
<proteinExistence type="predicted"/>
<feature type="compositionally biased region" description="Basic and acidic residues" evidence="4">
    <location>
        <begin position="535"/>
        <end position="546"/>
    </location>
</feature>
<keyword evidence="6" id="KW-1185">Reference proteome</keyword>
<protein>
    <recommendedName>
        <fullName evidence="7">Ras-related protein Rab-44</fullName>
    </recommendedName>
</protein>
<feature type="compositionally biased region" description="Gly residues" evidence="4">
    <location>
        <begin position="322"/>
        <end position="332"/>
    </location>
</feature>
<sequence length="730" mass="76330">MNEAIAALSKHLKAQADAPWDEAEPQTGPEAATAHGTTPEVLLETLPGHIHHEMQEGPGTAELPAPGVTQAGGSTRAQEPGAEQGESLEEAQRVLLLQGKGAGVEEMVLNVPEHLGESTKAGEQVLMEVEGAGWTHEKTGWEKPQLLGEAEEVEINQGGDTEAGLGLCEAGQEGVAAGQCLAVAELQPATVGVFGIPGECEPAPDTALQEWADPSSELPEKLQTELGEHLEPEPPSWGEAQATAARGDGVPEVTVAPGPGVLEQDGASAEGQPRGQTAESKELELLPARAERAGSSRAEGEEEEVEEAEPGEAEQQPQGECARGGAGQGGSAGAQEPLPPTHGQAGAGRTGVELEPGSPGTQQGGRVDPGVQLETEDKTEGGLGEEMGAAAVHSEGPSPAETPEGSPDLGGLFPVKSQTLELVEQICREGGRAVRIEGEEDEDGAQERGEHGLPQEPLPHPEGVTSGQGEGAGTGVQPQEEAESLDSAEEQSTNSNVQLSAEGAELKSASGESTEAELQPLSLGTEQGGSVDPDVQPRDQVSKEEVLEMETEDAQEDRVFREAEPGDVTAGGAGAAPRGCPKAPQDPDHLYNVLFVGDSHVGKTSFLYRLHADAFNPHLSATVGLDYQIKTLVVDNKCFALRLWDSAGQERYRSVTKQFFRKADGVVLMYDITSEYSFSDVRYWLSCIQVEDGVAVLLLGNKTDCAAQRQVPAKEGECLAKVGGEAERPE</sequence>
<dbReference type="NCBIfam" id="TIGR00231">
    <property type="entry name" value="small_GTP"/>
    <property type="match status" value="1"/>
</dbReference>
<feature type="compositionally biased region" description="Acidic residues" evidence="4">
    <location>
        <begin position="480"/>
        <end position="489"/>
    </location>
</feature>
<evidence type="ECO:0000256" key="3">
    <source>
        <dbReference type="ARBA" id="ARBA00023288"/>
    </source>
</evidence>
<feature type="compositionally biased region" description="Basic and acidic residues" evidence="4">
    <location>
        <begin position="279"/>
        <end position="294"/>
    </location>
</feature>
<dbReference type="Ensembl" id="ENSMCST00000017352.1">
    <property type="protein sequence ID" value="ENSMCSP00000016920.1"/>
    <property type="gene ID" value="ENSMCSG00000011883.1"/>
</dbReference>
<dbReference type="SUPFAM" id="SSF52540">
    <property type="entry name" value="P-loop containing nucleoside triphosphate hydrolases"/>
    <property type="match status" value="1"/>
</dbReference>
<dbReference type="Proteomes" id="UP000694560">
    <property type="component" value="Unplaced"/>
</dbReference>
<dbReference type="InterPro" id="IPR027417">
    <property type="entry name" value="P-loop_NTPase"/>
</dbReference>
<reference evidence="5" key="2">
    <citation type="submission" date="2025-09" db="UniProtKB">
        <authorList>
            <consortium name="Ensembl"/>
        </authorList>
    </citation>
    <scope>IDENTIFICATION</scope>
</reference>
<name>A0A8C5U5R9_9PASS</name>
<dbReference type="InterPro" id="IPR050227">
    <property type="entry name" value="Rab"/>
</dbReference>
<keyword evidence="1" id="KW-0547">Nucleotide-binding</keyword>
<dbReference type="InterPro" id="IPR001806">
    <property type="entry name" value="Small_GTPase"/>
</dbReference>
<dbReference type="FunFam" id="3.40.50.300:FF:001129">
    <property type="entry name" value="ras-related protein Rab-44 isoform X2"/>
    <property type="match status" value="1"/>
</dbReference>
<dbReference type="Gene3D" id="3.40.50.300">
    <property type="entry name" value="P-loop containing nucleotide triphosphate hydrolases"/>
    <property type="match status" value="1"/>
</dbReference>
<dbReference type="PROSITE" id="PS51421">
    <property type="entry name" value="RAS"/>
    <property type="match status" value="1"/>
</dbReference>
<reference evidence="5" key="1">
    <citation type="submission" date="2025-08" db="UniProtKB">
        <authorList>
            <consortium name="Ensembl"/>
        </authorList>
    </citation>
    <scope>IDENTIFICATION</scope>
</reference>
<feature type="compositionally biased region" description="Acidic residues" evidence="4">
    <location>
        <begin position="300"/>
        <end position="312"/>
    </location>
</feature>
<organism evidence="5 6">
    <name type="scientific">Malurus cyaneus samueli</name>
    <dbReference type="NCBI Taxonomy" id="2593467"/>
    <lineage>
        <taxon>Eukaryota</taxon>
        <taxon>Metazoa</taxon>
        <taxon>Chordata</taxon>
        <taxon>Craniata</taxon>
        <taxon>Vertebrata</taxon>
        <taxon>Euteleostomi</taxon>
        <taxon>Archelosauria</taxon>
        <taxon>Archosauria</taxon>
        <taxon>Dinosauria</taxon>
        <taxon>Saurischia</taxon>
        <taxon>Theropoda</taxon>
        <taxon>Coelurosauria</taxon>
        <taxon>Aves</taxon>
        <taxon>Neognathae</taxon>
        <taxon>Neoaves</taxon>
        <taxon>Telluraves</taxon>
        <taxon>Australaves</taxon>
        <taxon>Passeriformes</taxon>
        <taxon>Meliphagoidea</taxon>
        <taxon>Maluridae</taxon>
        <taxon>Malurus</taxon>
    </lineage>
</organism>
<feature type="region of interest" description="Disordered" evidence="4">
    <location>
        <begin position="430"/>
        <end position="555"/>
    </location>
</feature>
<dbReference type="AlphaFoldDB" id="A0A8C5U5R9"/>
<accession>A0A8C5U5R9</accession>
<dbReference type="Pfam" id="PF00071">
    <property type="entry name" value="Ras"/>
    <property type="match status" value="1"/>
</dbReference>
<feature type="region of interest" description="Disordered" evidence="4">
    <location>
        <begin position="1"/>
        <end position="37"/>
    </location>
</feature>
<feature type="compositionally biased region" description="Polar residues" evidence="4">
    <location>
        <begin position="490"/>
        <end position="499"/>
    </location>
</feature>
<evidence type="ECO:0008006" key="7">
    <source>
        <dbReference type="Google" id="ProtNLM"/>
    </source>
</evidence>
<feature type="region of interest" description="Disordered" evidence="4">
    <location>
        <begin position="226"/>
        <end position="416"/>
    </location>
</feature>
<keyword evidence="3" id="KW-0449">Lipoprotein</keyword>
<dbReference type="SMART" id="SM00174">
    <property type="entry name" value="RHO"/>
    <property type="match status" value="1"/>
</dbReference>
<dbReference type="OrthoDB" id="9989112at2759"/>
<dbReference type="InterPro" id="IPR005225">
    <property type="entry name" value="Small_GTP-bd"/>
</dbReference>
<feature type="region of interest" description="Disordered" evidence="4">
    <location>
        <begin position="52"/>
        <end position="87"/>
    </location>
</feature>
<evidence type="ECO:0000256" key="1">
    <source>
        <dbReference type="ARBA" id="ARBA00022741"/>
    </source>
</evidence>
<dbReference type="CDD" id="cd00154">
    <property type="entry name" value="Rab"/>
    <property type="match status" value="1"/>
</dbReference>
<dbReference type="SMART" id="SM00175">
    <property type="entry name" value="RAB"/>
    <property type="match status" value="1"/>
</dbReference>
<keyword evidence="2" id="KW-0342">GTP-binding</keyword>
<dbReference type="PROSITE" id="PS51419">
    <property type="entry name" value="RAB"/>
    <property type="match status" value="1"/>
</dbReference>
<evidence type="ECO:0000313" key="5">
    <source>
        <dbReference type="Ensembl" id="ENSMCSP00000016920.1"/>
    </source>
</evidence>
<dbReference type="PANTHER" id="PTHR47977">
    <property type="entry name" value="RAS-RELATED PROTEIN RAB"/>
    <property type="match status" value="1"/>
</dbReference>
<dbReference type="SMART" id="SM00173">
    <property type="entry name" value="RAS"/>
    <property type="match status" value="1"/>
</dbReference>
<evidence type="ECO:0000256" key="4">
    <source>
        <dbReference type="SAM" id="MobiDB-lite"/>
    </source>
</evidence>
<dbReference type="GO" id="GO:0003924">
    <property type="term" value="F:GTPase activity"/>
    <property type="evidence" value="ECO:0007669"/>
    <property type="project" value="InterPro"/>
</dbReference>
<dbReference type="GO" id="GO:0005525">
    <property type="term" value="F:GTP binding"/>
    <property type="evidence" value="ECO:0007669"/>
    <property type="project" value="UniProtKB-KW"/>
</dbReference>
<evidence type="ECO:0000313" key="6">
    <source>
        <dbReference type="Proteomes" id="UP000694560"/>
    </source>
</evidence>
<dbReference type="PRINTS" id="PR00449">
    <property type="entry name" value="RASTRNSFRMNG"/>
</dbReference>